<evidence type="ECO:0000313" key="1">
    <source>
        <dbReference type="EMBL" id="CAD21164.1"/>
    </source>
</evidence>
<dbReference type="Gene3D" id="2.40.128.130">
    <property type="entry name" value="Autotransporter beta-domain"/>
    <property type="match status" value="1"/>
</dbReference>
<dbReference type="GO" id="GO:0019867">
    <property type="term" value="C:outer membrane"/>
    <property type="evidence" value="ECO:0007669"/>
    <property type="project" value="InterPro"/>
</dbReference>
<dbReference type="EMBL" id="AJ428069">
    <property type="protein sequence ID" value="CAD21164.1"/>
    <property type="molecule type" value="Genomic_DNA"/>
</dbReference>
<accession>Q8VM52</accession>
<dbReference type="NCBIfam" id="TIGR01414">
    <property type="entry name" value="autotrans_barl"/>
    <property type="match status" value="1"/>
</dbReference>
<reference evidence="1" key="1">
    <citation type="submission" date="2002-01" db="EMBL/GenBank/DDBJ databases">
        <title>The Salmonella enterica subspecies I specific centisome 7 genomic island (Sci).</title>
        <authorList>
            <person name="Folkesson A."/>
            <person name="Lofdahl S."/>
            <person name="Normark S."/>
        </authorList>
    </citation>
    <scope>NUCLEOTIDE SEQUENCE</scope>
    <source>
        <strain evidence="1">RKS2978</strain>
    </source>
</reference>
<dbReference type="InterPro" id="IPR036709">
    <property type="entry name" value="Autotransporte_beta_dom_sf"/>
</dbReference>
<sequence length="151" mass="16897">MQPRPSIIPTLIRAYGRWLREKTRRILSCSRTVPLLLQIPVIPALAWFMPTPAAAAQVSEAGMQEGVSYQLHNVEVKPYVELAYVGQFGAETDFHTDDYRFAGQNLNGGNAGLGMDMKFSENWSANTRINTVFGHDVDNEVNAYIGAKYQF</sequence>
<organism evidence="1">
    <name type="scientific">Salmonella enterica subsp. diarizonae serovar 50:k:z</name>
    <dbReference type="NCBI Taxonomy" id="1243611"/>
    <lineage>
        <taxon>Bacteria</taxon>
        <taxon>Pseudomonadati</taxon>
        <taxon>Pseudomonadota</taxon>
        <taxon>Gammaproteobacteria</taxon>
        <taxon>Enterobacterales</taxon>
        <taxon>Enterobacteriaceae</taxon>
        <taxon>Salmonella</taxon>
    </lineage>
</organism>
<dbReference type="InterPro" id="IPR006315">
    <property type="entry name" value="OM_autotransptr_brl_dom"/>
</dbReference>
<name>Q8VM52_SALDZ</name>
<protein>
    <submittedName>
        <fullName evidence="1">Uncharacterized protein</fullName>
    </submittedName>
</protein>
<dbReference type="SUPFAM" id="SSF103515">
    <property type="entry name" value="Autotransporter"/>
    <property type="match status" value="1"/>
</dbReference>
<dbReference type="AlphaFoldDB" id="Q8VM52"/>
<proteinExistence type="predicted"/>